<evidence type="ECO:0000313" key="5">
    <source>
        <dbReference type="Proteomes" id="UP000199735"/>
    </source>
</evidence>
<evidence type="ECO:0000313" key="3">
    <source>
        <dbReference type="EMBL" id="SEM76475.1"/>
    </source>
</evidence>
<organism evidence="2 4">
    <name type="scientific">Terribacillus saccharophilus</name>
    <dbReference type="NCBI Taxonomy" id="361277"/>
    <lineage>
        <taxon>Bacteria</taxon>
        <taxon>Bacillati</taxon>
        <taxon>Bacillota</taxon>
        <taxon>Bacilli</taxon>
        <taxon>Bacillales</taxon>
        <taxon>Bacillaceae</taxon>
        <taxon>Terribacillus</taxon>
    </lineage>
</organism>
<accession>A0A075LPA9</accession>
<dbReference type="SUPFAM" id="SSF50346">
    <property type="entry name" value="PRC-barrel domain"/>
    <property type="match status" value="1"/>
</dbReference>
<dbReference type="Gene3D" id="2.30.30.240">
    <property type="entry name" value="PRC-barrel domain"/>
    <property type="match status" value="1"/>
</dbReference>
<evidence type="ECO:0000313" key="4">
    <source>
        <dbReference type="Proteomes" id="UP000027980"/>
    </source>
</evidence>
<dbReference type="AlphaFoldDB" id="A0A075LPA9"/>
<dbReference type="Pfam" id="PF05239">
    <property type="entry name" value="PRC"/>
    <property type="match status" value="1"/>
</dbReference>
<protein>
    <submittedName>
        <fullName evidence="3">Sporulation protein, YlmC/YmxH family</fullName>
    </submittedName>
</protein>
<reference evidence="3 5" key="2">
    <citation type="submission" date="2016-10" db="EMBL/GenBank/DDBJ databases">
        <authorList>
            <person name="Varghese N."/>
            <person name="Submissions S."/>
        </authorList>
    </citation>
    <scope>NUCLEOTIDE SEQUENCE [LARGE SCALE GENOMIC DNA]</scope>
    <source>
        <strain evidence="3 5">DSM 21619</strain>
    </source>
</reference>
<proteinExistence type="predicted"/>
<dbReference type="InterPro" id="IPR014238">
    <property type="entry name" value="Spore_YlmC/YmxH"/>
</dbReference>
<dbReference type="Proteomes" id="UP000199735">
    <property type="component" value="Unassembled WGS sequence"/>
</dbReference>
<dbReference type="KEGG" id="tap:GZ22_06435"/>
<evidence type="ECO:0000259" key="1">
    <source>
        <dbReference type="Pfam" id="PF05239"/>
    </source>
</evidence>
<accession>A0AAX2ED24</accession>
<dbReference type="GeneID" id="34221317"/>
<dbReference type="EMBL" id="FOCD01000001">
    <property type="protein sequence ID" value="SEM76475.1"/>
    <property type="molecule type" value="Genomic_DNA"/>
</dbReference>
<dbReference type="NCBIfam" id="TIGR02888">
    <property type="entry name" value="spore_YlmC_YmxH"/>
    <property type="match status" value="1"/>
</dbReference>
<dbReference type="EMBL" id="CP008876">
    <property type="protein sequence ID" value="AIF66293.1"/>
    <property type="molecule type" value="Genomic_DNA"/>
</dbReference>
<dbReference type="InterPro" id="IPR011033">
    <property type="entry name" value="PRC_barrel-like_sf"/>
</dbReference>
<dbReference type="InterPro" id="IPR027275">
    <property type="entry name" value="PRC-brl_dom"/>
</dbReference>
<dbReference type="HOGENOM" id="CLU_161336_0_1_9"/>
<dbReference type="Proteomes" id="UP000027980">
    <property type="component" value="Chromosome"/>
</dbReference>
<name>A0A075LPA9_9BACI</name>
<gene>
    <name evidence="2" type="ORF">GZ22_06435</name>
    <name evidence="3" type="ORF">SAMN04489762_0971</name>
</gene>
<reference evidence="2 4" key="1">
    <citation type="submission" date="2014-07" db="EMBL/GenBank/DDBJ databases">
        <title>Complete genome sequence of a moderately halophilic bacterium Terribacillus aidingensis MP602, isolated from Cryptomeria fortunei in Tianmu mountain in China.</title>
        <authorList>
            <person name="Wang Y."/>
            <person name="Lu P."/>
            <person name="Zhang L."/>
        </authorList>
    </citation>
    <scope>NUCLEOTIDE SEQUENCE [LARGE SCALE GENOMIC DNA]</scope>
    <source>
        <strain evidence="2 4">MP602</strain>
    </source>
</reference>
<dbReference type="OrthoDB" id="6024937at2"/>
<dbReference type="PANTHER" id="PTHR40061:SF1">
    <property type="entry name" value="SPORULATION PROTEIN YLMC-RELATED"/>
    <property type="match status" value="1"/>
</dbReference>
<dbReference type="PANTHER" id="PTHR40061">
    <property type="entry name" value="SPORULATION PROTEIN YLMC-RELATED"/>
    <property type="match status" value="1"/>
</dbReference>
<dbReference type="RefSeq" id="WP_038559979.1">
    <property type="nucleotide sequence ID" value="NZ_CP008876.1"/>
</dbReference>
<feature type="domain" description="PRC-barrel" evidence="1">
    <location>
        <begin position="2"/>
        <end position="78"/>
    </location>
</feature>
<sequence>MMTLTELQMKDIVLMENGKKVGNVSDLEINEQNGHISAIIVTLRGKMMGLFGKEEELVVPWNQIITIGTDVILIKSPEQAPVTEVAGK</sequence>
<evidence type="ECO:0000313" key="2">
    <source>
        <dbReference type="EMBL" id="AIF66293.1"/>
    </source>
</evidence>